<dbReference type="AlphaFoldDB" id="A0A344TYM9"/>
<dbReference type="SUPFAM" id="SSF53850">
    <property type="entry name" value="Periplasmic binding protein-like II"/>
    <property type="match status" value="1"/>
</dbReference>
<dbReference type="KEGG" id="sgz:C0216_09995"/>
<reference evidence="2 3" key="1">
    <citation type="submission" date="2018-01" db="EMBL/GenBank/DDBJ databases">
        <title>Draft genome Sequence of streptomyces globosus LZH-48.</title>
        <authorList>
            <person name="Ran K."/>
            <person name="Li Z."/>
            <person name="Wei S."/>
            <person name="Dong R."/>
        </authorList>
    </citation>
    <scope>NUCLEOTIDE SEQUENCE [LARGE SCALE GENOMIC DNA]</scope>
    <source>
        <strain evidence="2 3">LZH-48</strain>
    </source>
</reference>
<proteinExistence type="predicted"/>
<evidence type="ECO:0000259" key="1">
    <source>
        <dbReference type="Pfam" id="PF04069"/>
    </source>
</evidence>
<keyword evidence="3" id="KW-1185">Reference proteome</keyword>
<organism evidence="2 3">
    <name type="scientific">Streptomyces globosus</name>
    <dbReference type="NCBI Taxonomy" id="68209"/>
    <lineage>
        <taxon>Bacteria</taxon>
        <taxon>Bacillati</taxon>
        <taxon>Actinomycetota</taxon>
        <taxon>Actinomycetes</taxon>
        <taxon>Kitasatosporales</taxon>
        <taxon>Streptomycetaceae</taxon>
        <taxon>Streptomyces</taxon>
    </lineage>
</organism>
<dbReference type="GO" id="GO:0043190">
    <property type="term" value="C:ATP-binding cassette (ABC) transporter complex"/>
    <property type="evidence" value="ECO:0007669"/>
    <property type="project" value="InterPro"/>
</dbReference>
<accession>A0A344TYM9</accession>
<feature type="domain" description="ABC-type glycine betaine transport system substrate-binding" evidence="1">
    <location>
        <begin position="67"/>
        <end position="335"/>
    </location>
</feature>
<dbReference type="CDD" id="cd13643">
    <property type="entry name" value="PBP2_BCP_2"/>
    <property type="match status" value="1"/>
</dbReference>
<dbReference type="Gene3D" id="3.40.190.100">
    <property type="entry name" value="Glycine betaine-binding periplasmic protein, domain 2"/>
    <property type="match status" value="1"/>
</dbReference>
<gene>
    <name evidence="2" type="ORF">C0216_09995</name>
</gene>
<evidence type="ECO:0000313" key="2">
    <source>
        <dbReference type="EMBL" id="AXE23750.1"/>
    </source>
</evidence>
<dbReference type="InterPro" id="IPR007210">
    <property type="entry name" value="ABC_Gly_betaine_transp_sub-bd"/>
</dbReference>
<evidence type="ECO:0000313" key="3">
    <source>
        <dbReference type="Proteomes" id="UP000252004"/>
    </source>
</evidence>
<dbReference type="Proteomes" id="UP000252004">
    <property type="component" value="Chromosome"/>
</dbReference>
<dbReference type="Gene3D" id="3.40.190.10">
    <property type="entry name" value="Periplasmic binding protein-like II"/>
    <property type="match status" value="1"/>
</dbReference>
<dbReference type="RefSeq" id="WP_114054929.1">
    <property type="nucleotide sequence ID" value="NZ_CP030862.1"/>
</dbReference>
<sequence length="347" mass="38490">MPARTRTDIARTDIARTDIARTGHAHTDPRPGARSRRSRTLLAATGALALLTVSACGAAETRGGDSKTVSLHTPSWVGAEVNTAVAAYLLEHELGYKVKTQQMDETPAWDAMSQGKIDAILEDWGHPQEEKRYVEGNKSVVSAGELGVTGHIGWFVPKYLADEKPDITDHRNLNKYADVFKTPESGDKGQFIKGDPSYVSYDNALIKNLGLDYKPIEAGAEATHLAQLEQLYKNKKPFLTYWWTPQWMNATMDLVEVKLPPYKEGCDADKQAVACAYPDVPLKKWMNADFAKDGGDAAEFLKNFTWTTEQQNLVAKYVAADGMSAQKAAEKWVKENEATWKAWLPKQ</sequence>
<dbReference type="EMBL" id="CP030862">
    <property type="protein sequence ID" value="AXE23750.1"/>
    <property type="molecule type" value="Genomic_DNA"/>
</dbReference>
<name>A0A344TYM9_9ACTN</name>
<dbReference type="OrthoDB" id="7805658at2"/>
<dbReference type="Pfam" id="PF04069">
    <property type="entry name" value="OpuAC"/>
    <property type="match status" value="1"/>
</dbReference>
<protein>
    <submittedName>
        <fullName evidence="2">Glycine/betaine ABC transporter substrate-binding protein</fullName>
    </submittedName>
</protein>
<dbReference type="GO" id="GO:0022857">
    <property type="term" value="F:transmembrane transporter activity"/>
    <property type="evidence" value="ECO:0007669"/>
    <property type="project" value="InterPro"/>
</dbReference>